<dbReference type="PROSITE" id="PS50068">
    <property type="entry name" value="LDLRA_2"/>
    <property type="match status" value="1"/>
</dbReference>
<dbReference type="Gene3D" id="4.10.400.10">
    <property type="entry name" value="Low-density Lipoprotein Receptor"/>
    <property type="match status" value="2"/>
</dbReference>
<reference evidence="7" key="1">
    <citation type="submission" date="2016-10" db="EMBL/GenBank/DDBJ databases">
        <authorList>
            <person name="Benchimol M."/>
            <person name="Almeida L.G."/>
            <person name="Vasconcelos A.T."/>
            <person name="Perreira-Neves A."/>
            <person name="Rosa I.A."/>
            <person name="Tasca T."/>
            <person name="Bogo M.R."/>
            <person name="de Souza W."/>
        </authorList>
    </citation>
    <scope>NUCLEOTIDE SEQUENCE [LARGE SCALE GENOMIC DNA]</scope>
    <source>
        <strain evidence="7">K</strain>
    </source>
</reference>
<organism evidence="7 8">
    <name type="scientific">Tritrichomonas foetus</name>
    <dbReference type="NCBI Taxonomy" id="1144522"/>
    <lineage>
        <taxon>Eukaryota</taxon>
        <taxon>Metamonada</taxon>
        <taxon>Parabasalia</taxon>
        <taxon>Tritrichomonadida</taxon>
        <taxon>Tritrichomonadidae</taxon>
        <taxon>Tritrichomonas</taxon>
    </lineage>
</organism>
<evidence type="ECO:0000256" key="2">
    <source>
        <dbReference type="ARBA" id="ARBA00022729"/>
    </source>
</evidence>
<dbReference type="Pfam" id="PF13015">
    <property type="entry name" value="PRKCSH_1"/>
    <property type="match status" value="1"/>
</dbReference>
<dbReference type="GO" id="GO:0006491">
    <property type="term" value="P:N-glycan processing"/>
    <property type="evidence" value="ECO:0007669"/>
    <property type="project" value="TreeGrafter"/>
</dbReference>
<dbReference type="PROSITE" id="PS51914">
    <property type="entry name" value="MRH"/>
    <property type="match status" value="1"/>
</dbReference>
<evidence type="ECO:0000256" key="4">
    <source>
        <dbReference type="ARBA" id="ARBA00023157"/>
    </source>
</evidence>
<sequence length="510" mass="58852">MLLFSFFFNLVFSDPFGIDPALSNDYRAAINQGNNSFTCLDQSMTIPLSSLNDGKCDCPDGSDEPGTNACLNGHFYCRNIGGKPKLIPSHKVNDGICDCCDGSDEADNPNAQCQNICPNLVEMSSKSRELIFSKIRAGIREKEESLRVTQSEYPQAQRELRELKQDLAKFEHEMDILNRKKREKKKIWKSEKRQLKGISEEEYAELKQRKHDYINKPPKPKETYVEPDPHGFNVPYDEDIGSIDWNVDEGVEELIFHATPRPTPIRRKDVLNNHKGDSDLNQDRVWKRTQKWKEMRHAEKERNTLNTGDTLGFVNRARSKIKELTSTVFGGLASDEPPSYKDYLEVEHEIEQLNSAISDVRVALYRLENRFKHHLGEDNVWWPLSSKSFELSKNGNDYQLNIFEHMLQRQTGSVWFGTGYGTFAGFNATNRTMLYEGGQMCWEGPPRRTEVVLYCGPVNKFLDMEEVDRCNYRAHFETPLCCNEGYLEWVKGMSDLELTDYVSQWMQVEV</sequence>
<dbReference type="InterPro" id="IPR009011">
    <property type="entry name" value="Man6P_isomerase_rcpt-bd_dom_sf"/>
</dbReference>
<keyword evidence="2" id="KW-0732">Signal</keyword>
<evidence type="ECO:0000259" key="6">
    <source>
        <dbReference type="PROSITE" id="PS51914"/>
    </source>
</evidence>
<dbReference type="PANTHER" id="PTHR12630:SF1">
    <property type="entry name" value="GLUCOSIDASE 2 SUBUNIT BETA"/>
    <property type="match status" value="1"/>
</dbReference>
<dbReference type="VEuPathDB" id="TrichDB:TRFO_15103"/>
<keyword evidence="8" id="KW-1185">Reference proteome</keyword>
<dbReference type="OrthoDB" id="28322at2759"/>
<keyword evidence="3" id="KW-0256">Endoplasmic reticulum</keyword>
<dbReference type="SUPFAM" id="SSF57424">
    <property type="entry name" value="LDL receptor-like module"/>
    <property type="match status" value="1"/>
</dbReference>
<dbReference type="EMBL" id="MLAK01000353">
    <property type="protein sequence ID" value="OHT14549.1"/>
    <property type="molecule type" value="Genomic_DNA"/>
</dbReference>
<keyword evidence="5" id="KW-0175">Coiled coil</keyword>
<protein>
    <recommendedName>
        <fullName evidence="1">Glucosidase 2 subunit beta</fullName>
    </recommendedName>
</protein>
<dbReference type="SUPFAM" id="SSF50911">
    <property type="entry name" value="Mannose 6-phosphate receptor domain"/>
    <property type="match status" value="1"/>
</dbReference>
<accession>A0A1J4KYB4</accession>
<dbReference type="Pfam" id="PF12999">
    <property type="entry name" value="PRKCSH-like"/>
    <property type="match status" value="1"/>
</dbReference>
<dbReference type="PANTHER" id="PTHR12630">
    <property type="entry name" value="N-LINKED OLIGOSACCHARIDE PROCESSING"/>
    <property type="match status" value="1"/>
</dbReference>
<keyword evidence="7" id="KW-0675">Receptor</keyword>
<dbReference type="Gene3D" id="2.70.130.10">
    <property type="entry name" value="Mannose-6-phosphate receptor binding domain"/>
    <property type="match status" value="1"/>
</dbReference>
<evidence type="ECO:0000256" key="5">
    <source>
        <dbReference type="SAM" id="Coils"/>
    </source>
</evidence>
<feature type="coiled-coil region" evidence="5">
    <location>
        <begin position="139"/>
        <end position="187"/>
    </location>
</feature>
<evidence type="ECO:0000256" key="3">
    <source>
        <dbReference type="ARBA" id="ARBA00022824"/>
    </source>
</evidence>
<evidence type="ECO:0000256" key="1">
    <source>
        <dbReference type="ARBA" id="ARBA00022387"/>
    </source>
</evidence>
<dbReference type="GO" id="GO:0017177">
    <property type="term" value="C:glucosidase II complex"/>
    <property type="evidence" value="ECO:0007669"/>
    <property type="project" value="TreeGrafter"/>
</dbReference>
<dbReference type="InterPro" id="IPR028146">
    <property type="entry name" value="PRKCSH_N"/>
</dbReference>
<evidence type="ECO:0000313" key="8">
    <source>
        <dbReference type="Proteomes" id="UP000179807"/>
    </source>
</evidence>
<dbReference type="InterPro" id="IPR039794">
    <property type="entry name" value="Gtb1-like"/>
</dbReference>
<dbReference type="Proteomes" id="UP000179807">
    <property type="component" value="Unassembled WGS sequence"/>
</dbReference>
<dbReference type="InterPro" id="IPR036607">
    <property type="entry name" value="PRKCSH"/>
</dbReference>
<dbReference type="InterPro" id="IPR036055">
    <property type="entry name" value="LDL_receptor-like_sf"/>
</dbReference>
<dbReference type="RefSeq" id="XP_068367685.1">
    <property type="nucleotide sequence ID" value="XM_068498188.1"/>
</dbReference>
<dbReference type="InterPro" id="IPR002172">
    <property type="entry name" value="LDrepeatLR_classA_rpt"/>
</dbReference>
<keyword evidence="4" id="KW-1015">Disulfide bond</keyword>
<comment type="caution">
    <text evidence="7">The sequence shown here is derived from an EMBL/GenBank/DDBJ whole genome shotgun (WGS) entry which is preliminary data.</text>
</comment>
<dbReference type="GeneID" id="94832892"/>
<gene>
    <name evidence="7" type="ORF">TRFO_15103</name>
</gene>
<proteinExistence type="predicted"/>
<name>A0A1J4KYB4_9EUKA</name>
<evidence type="ECO:0000313" key="7">
    <source>
        <dbReference type="EMBL" id="OHT14549.1"/>
    </source>
</evidence>
<dbReference type="AlphaFoldDB" id="A0A1J4KYB4"/>
<keyword evidence="7" id="KW-0449">Lipoprotein</keyword>
<dbReference type="CDD" id="cd00112">
    <property type="entry name" value="LDLa"/>
    <property type="match status" value="2"/>
</dbReference>
<dbReference type="InterPro" id="IPR044865">
    <property type="entry name" value="MRH_dom"/>
</dbReference>
<feature type="domain" description="MRH" evidence="6">
    <location>
        <begin position="369"/>
        <end position="484"/>
    </location>
</feature>